<evidence type="ECO:0000256" key="5">
    <source>
        <dbReference type="ARBA" id="ARBA00022729"/>
    </source>
</evidence>
<dbReference type="InterPro" id="IPR012910">
    <property type="entry name" value="Plug_dom"/>
</dbReference>
<dbReference type="EMBL" id="JAVRHT010000011">
    <property type="protein sequence ID" value="MDT0631366.1"/>
    <property type="molecule type" value="Genomic_DNA"/>
</dbReference>
<evidence type="ECO:0000256" key="7">
    <source>
        <dbReference type="ARBA" id="ARBA00023136"/>
    </source>
</evidence>
<protein>
    <submittedName>
        <fullName evidence="16">TonB-dependent receptor</fullName>
    </submittedName>
</protein>
<keyword evidence="2 10" id="KW-0813">Transport</keyword>
<dbReference type="Pfam" id="PF13715">
    <property type="entry name" value="CarbopepD_reg_2"/>
    <property type="match status" value="1"/>
</dbReference>
<evidence type="ECO:0000256" key="9">
    <source>
        <dbReference type="ARBA" id="ARBA00023237"/>
    </source>
</evidence>
<dbReference type="SUPFAM" id="SSF49464">
    <property type="entry name" value="Carboxypeptidase regulatory domain-like"/>
    <property type="match status" value="1"/>
</dbReference>
<reference evidence="16 17" key="1">
    <citation type="submission" date="2023-09" db="EMBL/GenBank/DDBJ databases">
        <authorList>
            <person name="Rey-Velasco X."/>
        </authorList>
    </citation>
    <scope>NUCLEOTIDE SEQUENCE [LARGE SCALE GENOMIC DNA]</scope>
    <source>
        <strain evidence="16 17">F394</strain>
    </source>
</reference>
<evidence type="ECO:0000256" key="11">
    <source>
        <dbReference type="RuleBase" id="RU003357"/>
    </source>
</evidence>
<dbReference type="Pfam" id="PF00593">
    <property type="entry name" value="TonB_dep_Rec_b-barrel"/>
    <property type="match status" value="1"/>
</dbReference>
<keyword evidence="8 16" id="KW-0675">Receptor</keyword>
<dbReference type="InterPro" id="IPR036942">
    <property type="entry name" value="Beta-barrel_TonB_sf"/>
</dbReference>
<feature type="region of interest" description="Disordered" evidence="12">
    <location>
        <begin position="379"/>
        <end position="405"/>
    </location>
</feature>
<dbReference type="InterPro" id="IPR000531">
    <property type="entry name" value="Beta-barrel_TonB"/>
</dbReference>
<evidence type="ECO:0000256" key="12">
    <source>
        <dbReference type="SAM" id="MobiDB-lite"/>
    </source>
</evidence>
<comment type="caution">
    <text evidence="16">The sequence shown here is derived from an EMBL/GenBank/DDBJ whole genome shotgun (WGS) entry which is preliminary data.</text>
</comment>
<keyword evidence="4 10" id="KW-0812">Transmembrane</keyword>
<evidence type="ECO:0000256" key="10">
    <source>
        <dbReference type="PROSITE-ProRule" id="PRU01360"/>
    </source>
</evidence>
<accession>A0ABU3BPZ5</accession>
<evidence type="ECO:0000259" key="15">
    <source>
        <dbReference type="Pfam" id="PF07715"/>
    </source>
</evidence>
<keyword evidence="6 11" id="KW-0798">TonB box</keyword>
<feature type="signal peptide" evidence="13">
    <location>
        <begin position="1"/>
        <end position="22"/>
    </location>
</feature>
<keyword evidence="17" id="KW-1185">Reference proteome</keyword>
<dbReference type="PROSITE" id="PS52016">
    <property type="entry name" value="TONB_DEPENDENT_REC_3"/>
    <property type="match status" value="1"/>
</dbReference>
<evidence type="ECO:0000256" key="3">
    <source>
        <dbReference type="ARBA" id="ARBA00022452"/>
    </source>
</evidence>
<feature type="domain" description="TonB-dependent receptor-like beta-barrel" evidence="14">
    <location>
        <begin position="451"/>
        <end position="733"/>
    </location>
</feature>
<evidence type="ECO:0000313" key="16">
    <source>
        <dbReference type="EMBL" id="MDT0631366.1"/>
    </source>
</evidence>
<dbReference type="InterPro" id="IPR039426">
    <property type="entry name" value="TonB-dep_rcpt-like"/>
</dbReference>
<dbReference type="InterPro" id="IPR008969">
    <property type="entry name" value="CarboxyPept-like_regulatory"/>
</dbReference>
<comment type="subcellular location">
    <subcellularLocation>
        <location evidence="1 10">Cell outer membrane</location>
        <topology evidence="1 10">Multi-pass membrane protein</topology>
    </subcellularLocation>
</comment>
<feature type="domain" description="TonB-dependent receptor plug" evidence="15">
    <location>
        <begin position="120"/>
        <end position="224"/>
    </location>
</feature>
<dbReference type="PANTHER" id="PTHR30069:SF29">
    <property type="entry name" value="HEMOGLOBIN AND HEMOGLOBIN-HAPTOGLOBIN-BINDING PROTEIN 1-RELATED"/>
    <property type="match status" value="1"/>
</dbReference>
<dbReference type="InterPro" id="IPR037066">
    <property type="entry name" value="Plug_dom_sf"/>
</dbReference>
<keyword evidence="3 10" id="KW-1134">Transmembrane beta strand</keyword>
<keyword evidence="7 10" id="KW-0472">Membrane</keyword>
<dbReference type="RefSeq" id="WP_311662709.1">
    <property type="nucleotide sequence ID" value="NZ_JAVRHT010000011.1"/>
</dbReference>
<evidence type="ECO:0000256" key="13">
    <source>
        <dbReference type="SAM" id="SignalP"/>
    </source>
</evidence>
<sequence length="765" mass="79339">MRHTALLLALVVLGLYAPAALSQSLTGRVTDAETGAPLPGATVAVPALALGASTGADGRFVLSALPAGSARVVVSFVGYRSETRTVDVGAGGAGLDVALAPSVVEAPDVTVTARARASDVLSTPQSVAVVDEEALDRAGGATPFDALDEVAGVRLLRTGPGIAKPVIRGLTSQRVLVVQDGVRQEGQGWGDEHAPEVGAADVDRIEVVRGPASLLYGSDALGGVVQTVPTDLFARTAPLGGEASLAGATVAQQTEGTLVVGGVSGRLGYEVRGGALRAGLVRTPSGLVPNTALDTETLSGRVGTHVGEGGRLVAEAGTFRQSLGLFEDGGLVPEAPAGRFTIDMPRQTVAHDRAALRLDLPLGLDRLDVVAAVQQNRRREFEEHEDEDHLGDEHGDEEHGGGAAENLPTLSLRLTTVTTDARFHHRPLGPVFGVLGVSGMFQRNETLAEEVLIPGGTTLNGAVYAAEQVVSGPLTLDAGVRFDARHLDVEANGTLGVEAQTRTYTALTGAVGAAWQLRPDLSVAANLGRAFRAPILQELFGNGVHEGTLRFERGNAALAPETSLALDGVVRYLTPHVYAEVSGFVNAIGGYITPRATGGVDPESGFQVYDFVQSDARLVGAEARLDVHPHALHGLGVHLAGDVTRGTDTDADRPLPFVPPARLQTAVEYRAGRLGPARDVEARIGPTFVAAQRRADLPEEVPTDAYTVWSASASASFAVGGAVVTPTLAVDNLTDATFVDPLSRYRPFGVPAPGRSVRLALRASF</sequence>
<evidence type="ECO:0000259" key="14">
    <source>
        <dbReference type="Pfam" id="PF00593"/>
    </source>
</evidence>
<comment type="similarity">
    <text evidence="10 11">Belongs to the TonB-dependent receptor family.</text>
</comment>
<dbReference type="Gene3D" id="2.60.40.1120">
    <property type="entry name" value="Carboxypeptidase-like, regulatory domain"/>
    <property type="match status" value="1"/>
</dbReference>
<dbReference type="Proteomes" id="UP001267426">
    <property type="component" value="Unassembled WGS sequence"/>
</dbReference>
<evidence type="ECO:0000256" key="8">
    <source>
        <dbReference type="ARBA" id="ARBA00023170"/>
    </source>
</evidence>
<keyword evidence="5 13" id="KW-0732">Signal</keyword>
<name>A0ABU3BPZ5_9BACT</name>
<evidence type="ECO:0000313" key="17">
    <source>
        <dbReference type="Proteomes" id="UP001267426"/>
    </source>
</evidence>
<dbReference type="Gene3D" id="2.40.170.20">
    <property type="entry name" value="TonB-dependent receptor, beta-barrel domain"/>
    <property type="match status" value="1"/>
</dbReference>
<keyword evidence="9 10" id="KW-0998">Cell outer membrane</keyword>
<evidence type="ECO:0000256" key="4">
    <source>
        <dbReference type="ARBA" id="ARBA00022692"/>
    </source>
</evidence>
<evidence type="ECO:0000256" key="2">
    <source>
        <dbReference type="ARBA" id="ARBA00022448"/>
    </source>
</evidence>
<dbReference type="SUPFAM" id="SSF56935">
    <property type="entry name" value="Porins"/>
    <property type="match status" value="1"/>
</dbReference>
<evidence type="ECO:0000256" key="6">
    <source>
        <dbReference type="ARBA" id="ARBA00023077"/>
    </source>
</evidence>
<proteinExistence type="inferred from homology"/>
<evidence type="ECO:0000256" key="1">
    <source>
        <dbReference type="ARBA" id="ARBA00004571"/>
    </source>
</evidence>
<dbReference type="PANTHER" id="PTHR30069">
    <property type="entry name" value="TONB-DEPENDENT OUTER MEMBRANE RECEPTOR"/>
    <property type="match status" value="1"/>
</dbReference>
<gene>
    <name evidence="16" type="ORF">RM540_06345</name>
</gene>
<feature type="compositionally biased region" description="Basic and acidic residues" evidence="12">
    <location>
        <begin position="391"/>
        <end position="400"/>
    </location>
</feature>
<feature type="chain" id="PRO_5046432659" evidence="13">
    <location>
        <begin position="23"/>
        <end position="765"/>
    </location>
</feature>
<organism evidence="16 17">
    <name type="scientific">Rubrivirga litoralis</name>
    <dbReference type="NCBI Taxonomy" id="3075598"/>
    <lineage>
        <taxon>Bacteria</taxon>
        <taxon>Pseudomonadati</taxon>
        <taxon>Rhodothermota</taxon>
        <taxon>Rhodothermia</taxon>
        <taxon>Rhodothermales</taxon>
        <taxon>Rubricoccaceae</taxon>
        <taxon>Rubrivirga</taxon>
    </lineage>
</organism>
<dbReference type="Pfam" id="PF07715">
    <property type="entry name" value="Plug"/>
    <property type="match status" value="1"/>
</dbReference>
<dbReference type="Gene3D" id="2.170.130.10">
    <property type="entry name" value="TonB-dependent receptor, plug domain"/>
    <property type="match status" value="1"/>
</dbReference>